<dbReference type="PANTHER" id="PTHR19211">
    <property type="entry name" value="ATP-BINDING TRANSPORT PROTEIN-RELATED"/>
    <property type="match status" value="1"/>
</dbReference>
<comment type="similarity">
    <text evidence="4">Belongs to the ABC transporter superfamily. ABCF family. YheS subfamily.</text>
</comment>
<dbReference type="InterPro" id="IPR037118">
    <property type="entry name" value="Val-tRNA_synth_C_sf"/>
</dbReference>
<dbReference type="GO" id="GO:0005524">
    <property type="term" value="F:ATP binding"/>
    <property type="evidence" value="ECO:0007669"/>
    <property type="project" value="UniProtKB-KW"/>
</dbReference>
<evidence type="ECO:0000256" key="2">
    <source>
        <dbReference type="ARBA" id="ARBA00022741"/>
    </source>
</evidence>
<dbReference type="OrthoDB" id="9762051at2"/>
<dbReference type="Pfam" id="PF12848">
    <property type="entry name" value="ABC_tran_Xtn"/>
    <property type="match status" value="1"/>
</dbReference>
<evidence type="ECO:0000256" key="6">
    <source>
        <dbReference type="SAM" id="Coils"/>
    </source>
</evidence>
<dbReference type="PROSITE" id="PS50893">
    <property type="entry name" value="ABC_TRANSPORTER_2"/>
    <property type="match status" value="2"/>
</dbReference>
<dbReference type="InterPro" id="IPR027417">
    <property type="entry name" value="P-loop_NTPase"/>
</dbReference>
<comment type="caution">
    <text evidence="8">The sequence shown here is derived from an EMBL/GenBank/DDBJ whole genome shotgun (WGS) entry which is preliminary data.</text>
</comment>
<dbReference type="Pfam" id="PF16326">
    <property type="entry name" value="ABC_tran_CTD"/>
    <property type="match status" value="1"/>
</dbReference>
<reference evidence="8 9" key="1">
    <citation type="submission" date="2019-03" db="EMBL/GenBank/DDBJ databases">
        <title>Genomic Encyclopedia of Type Strains, Phase IV (KMG-IV): sequencing the most valuable type-strain genomes for metagenomic binning, comparative biology and taxonomic classification.</title>
        <authorList>
            <person name="Goeker M."/>
        </authorList>
    </citation>
    <scope>NUCLEOTIDE SEQUENCE [LARGE SCALE GENOMIC DNA]</scope>
    <source>
        <strain evidence="8 9">DSM 103792</strain>
    </source>
</reference>
<keyword evidence="2" id="KW-0547">Nucleotide-binding</keyword>
<dbReference type="SMART" id="SM00382">
    <property type="entry name" value="AAA"/>
    <property type="match status" value="2"/>
</dbReference>
<evidence type="ECO:0000313" key="8">
    <source>
        <dbReference type="EMBL" id="TDQ41322.1"/>
    </source>
</evidence>
<evidence type="ECO:0000256" key="4">
    <source>
        <dbReference type="ARBA" id="ARBA00061571"/>
    </source>
</evidence>
<dbReference type="Gene3D" id="3.40.50.300">
    <property type="entry name" value="P-loop containing nucleotide triphosphate hydrolases"/>
    <property type="match status" value="2"/>
</dbReference>
<feature type="domain" description="ABC transporter" evidence="7">
    <location>
        <begin position="2"/>
        <end position="246"/>
    </location>
</feature>
<feature type="coiled-coil region" evidence="6">
    <location>
        <begin position="555"/>
        <end position="617"/>
    </location>
</feature>
<dbReference type="PROSITE" id="PS00211">
    <property type="entry name" value="ABC_TRANSPORTER_1"/>
    <property type="match status" value="2"/>
</dbReference>
<gene>
    <name evidence="8" type="ORF">EV696_1414</name>
</gene>
<dbReference type="CDD" id="cd03221">
    <property type="entry name" value="ABCF_EF-3"/>
    <property type="match status" value="2"/>
</dbReference>
<evidence type="ECO:0000259" key="7">
    <source>
        <dbReference type="PROSITE" id="PS50893"/>
    </source>
</evidence>
<evidence type="ECO:0000313" key="9">
    <source>
        <dbReference type="Proteomes" id="UP000295375"/>
    </source>
</evidence>
<keyword evidence="3 8" id="KW-0067">ATP-binding</keyword>
<dbReference type="InterPro" id="IPR050611">
    <property type="entry name" value="ABCF"/>
</dbReference>
<dbReference type="EMBL" id="SNYM01000041">
    <property type="protein sequence ID" value="TDQ41322.1"/>
    <property type="molecule type" value="Genomic_DNA"/>
</dbReference>
<dbReference type="PANTHER" id="PTHR19211:SF14">
    <property type="entry name" value="ATP-BINDING CASSETTE SUB-FAMILY F MEMBER 1"/>
    <property type="match status" value="1"/>
</dbReference>
<evidence type="ECO:0000256" key="3">
    <source>
        <dbReference type="ARBA" id="ARBA00022840"/>
    </source>
</evidence>
<feature type="domain" description="ABC transporter" evidence="7">
    <location>
        <begin position="313"/>
        <end position="527"/>
    </location>
</feature>
<dbReference type="FunFam" id="3.40.50.300:FF:000011">
    <property type="entry name" value="Putative ABC transporter ATP-binding component"/>
    <property type="match status" value="1"/>
</dbReference>
<keyword evidence="1" id="KW-0677">Repeat</keyword>
<dbReference type="InterPro" id="IPR017871">
    <property type="entry name" value="ABC_transporter-like_CS"/>
</dbReference>
<dbReference type="RefSeq" id="WP_133593984.1">
    <property type="nucleotide sequence ID" value="NZ_CP037953.1"/>
</dbReference>
<dbReference type="FunFam" id="3.40.50.300:FF:002053">
    <property type="entry name" value="ABC transporter ATP-binding protein"/>
    <property type="match status" value="1"/>
</dbReference>
<proteinExistence type="inferred from homology"/>
<name>A0A4R6U6P4_9GAMM</name>
<protein>
    <recommendedName>
        <fullName evidence="5">Probable ATP-binding protein YheS</fullName>
    </recommendedName>
</protein>
<evidence type="ECO:0000256" key="5">
    <source>
        <dbReference type="ARBA" id="ARBA00069073"/>
    </source>
</evidence>
<keyword evidence="6" id="KW-0175">Coiled coil</keyword>
<dbReference type="InterPro" id="IPR003439">
    <property type="entry name" value="ABC_transporter-like_ATP-bd"/>
</dbReference>
<dbReference type="InterPro" id="IPR003593">
    <property type="entry name" value="AAA+_ATPase"/>
</dbReference>
<dbReference type="InterPro" id="IPR032524">
    <property type="entry name" value="ABC_tran_C"/>
</dbReference>
<dbReference type="Proteomes" id="UP000295375">
    <property type="component" value="Unassembled WGS sequence"/>
</dbReference>
<dbReference type="Pfam" id="PF00005">
    <property type="entry name" value="ABC_tran"/>
    <property type="match status" value="2"/>
</dbReference>
<organism evidence="8 9">
    <name type="scientific">Permianibacter aggregans</name>
    <dbReference type="NCBI Taxonomy" id="1510150"/>
    <lineage>
        <taxon>Bacteria</taxon>
        <taxon>Pseudomonadati</taxon>
        <taxon>Pseudomonadota</taxon>
        <taxon>Gammaproteobacteria</taxon>
        <taxon>Pseudomonadales</taxon>
        <taxon>Pseudomonadaceae</taxon>
        <taxon>Permianibacter</taxon>
    </lineage>
</organism>
<dbReference type="Gene3D" id="1.10.287.380">
    <property type="entry name" value="Valyl-tRNA synthetase, C-terminal domain"/>
    <property type="match status" value="1"/>
</dbReference>
<sequence>MITLNELTLQRGTKVLLDHANLTVHAGEHVGLVGANGCGKSTLFALLRGELAPDGGDLLIANGLSIAWAQQEIPHIDRSALDYIIDGDHELRAAELRLHDAEQRHDGMAAAKAHAELEHLDAWRIPSKAAQMLAGLGFSNDDLQKDIKAFSGGWRMRLNLAQALMRRSDILLLDEPTNHLDLDAVIWLEQFLRSFAGTLIVISHDRDFLDGVCQQIVHIEHQKLNKYTGTYSAFERQRGERLSQQQAAFERQQVQRAHLQKFVDRFKAKASKAKQAQSRVKALEKLTMSAPLAGADAIQFEFKPPEKMPNPLVTARDVQLGYGDNVVLRNVKVTLNPGARLGLLGRNGAGKSTFIKFLADELKPQAGERHDGQFLRIGYFSQHTVETLHPEESALMHMKRLDPQATEQALRGFLGGFGFSGDRATTPVAPFSGGEKARVALAMLVWQKPNLLLMDEPTNHLDLDLRESLTQALQSFEGAMVLVSHDRHLLRACCDEYWLVDAGKTEPFDGDLDDYARWLFKPVETDAAQTDDNNPQSAAARKDRKRLEAEHRKLRQPLQNQLKKLESKMSELQGKLHQMDTALTDADIYTDGNKDKLKKLLAEQASAKHALEEIEMEWLGQQEALDAMIAEQEAML</sequence>
<dbReference type="AlphaFoldDB" id="A0A4R6U6P4"/>
<evidence type="ECO:0000256" key="1">
    <source>
        <dbReference type="ARBA" id="ARBA00022737"/>
    </source>
</evidence>
<dbReference type="InterPro" id="IPR032781">
    <property type="entry name" value="ABC_tran_Xtn"/>
</dbReference>
<accession>A0A4R6U6P4</accession>
<dbReference type="GO" id="GO:0016887">
    <property type="term" value="F:ATP hydrolysis activity"/>
    <property type="evidence" value="ECO:0007669"/>
    <property type="project" value="InterPro"/>
</dbReference>
<dbReference type="SUPFAM" id="SSF52540">
    <property type="entry name" value="P-loop containing nucleoside triphosphate hydrolases"/>
    <property type="match status" value="2"/>
</dbReference>
<keyword evidence="9" id="KW-1185">Reference proteome</keyword>
<dbReference type="GO" id="GO:0003677">
    <property type="term" value="F:DNA binding"/>
    <property type="evidence" value="ECO:0007669"/>
    <property type="project" value="InterPro"/>
</dbReference>